<dbReference type="AlphaFoldDB" id="A0A2S5TL31"/>
<name>A0A2S5TL31_9GAMM</name>
<keyword evidence="1" id="KW-1188">Viral release from host cell</keyword>
<dbReference type="InterPro" id="IPR054613">
    <property type="entry name" value="Peptidase_S78_dom"/>
</dbReference>
<sequence length="227" mass="24709">MNRKSASIQYRAFEYDVKSVGEKGAFSGYASVFGVVDSYNEIVAPGAFVESLAQTRAKGRSLPVLWQHRVGEPIGDWKMESLKEDAHGLFGDGQLWLDDAPYARIAQRGMASRSITGLSIGYYVRQSSYDEKTKLRTLQQLDLVEISVVTTPANDDARIETVKSKLAHGGLPTLSEFEQLLREAGFSKTQAAVIANRGLKHLLNRGEPGGAGGDVAGLLGSIQFPKF</sequence>
<evidence type="ECO:0000256" key="1">
    <source>
        <dbReference type="ARBA" id="ARBA00022612"/>
    </source>
</evidence>
<accession>A0A2S5TL31</accession>
<dbReference type="GO" id="GO:0008233">
    <property type="term" value="F:peptidase activity"/>
    <property type="evidence" value="ECO:0007669"/>
    <property type="project" value="UniProtKB-KW"/>
</dbReference>
<organism evidence="5 6">
    <name type="scientific">Solimonas fluminis</name>
    <dbReference type="NCBI Taxonomy" id="2086571"/>
    <lineage>
        <taxon>Bacteria</taxon>
        <taxon>Pseudomonadati</taxon>
        <taxon>Pseudomonadota</taxon>
        <taxon>Gammaproteobacteria</taxon>
        <taxon>Nevskiales</taxon>
        <taxon>Nevskiaceae</taxon>
        <taxon>Solimonas</taxon>
    </lineage>
</organism>
<dbReference type="Proteomes" id="UP000238220">
    <property type="component" value="Unassembled WGS sequence"/>
</dbReference>
<dbReference type="RefSeq" id="WP_104228434.1">
    <property type="nucleotide sequence ID" value="NZ_PSNW01000001.1"/>
</dbReference>
<feature type="domain" description="Prohead serine protease" evidence="4">
    <location>
        <begin position="14"/>
        <end position="168"/>
    </location>
</feature>
<comment type="caution">
    <text evidence="5">The sequence shown here is derived from an EMBL/GenBank/DDBJ whole genome shotgun (WGS) entry which is preliminary data.</text>
</comment>
<evidence type="ECO:0000313" key="6">
    <source>
        <dbReference type="Proteomes" id="UP000238220"/>
    </source>
</evidence>
<dbReference type="Pfam" id="PF04586">
    <property type="entry name" value="Peptidase_S78"/>
    <property type="match status" value="1"/>
</dbReference>
<dbReference type="InterPro" id="IPR006433">
    <property type="entry name" value="Prohead_protease"/>
</dbReference>
<dbReference type="OrthoDB" id="9804926at2"/>
<evidence type="ECO:0000259" key="4">
    <source>
        <dbReference type="Pfam" id="PF04586"/>
    </source>
</evidence>
<evidence type="ECO:0000256" key="3">
    <source>
        <dbReference type="ARBA" id="ARBA00022801"/>
    </source>
</evidence>
<dbReference type="NCBIfam" id="TIGR01543">
    <property type="entry name" value="proheadase_HK97"/>
    <property type="match status" value="1"/>
</dbReference>
<gene>
    <name evidence="5" type="ORF">C3942_00810</name>
</gene>
<dbReference type="EMBL" id="PSNW01000001">
    <property type="protein sequence ID" value="PPE75468.1"/>
    <property type="molecule type" value="Genomic_DNA"/>
</dbReference>
<evidence type="ECO:0000256" key="2">
    <source>
        <dbReference type="ARBA" id="ARBA00022670"/>
    </source>
</evidence>
<protein>
    <submittedName>
        <fullName evidence="5">HK97 family phage prohead protease</fullName>
    </submittedName>
</protein>
<keyword evidence="6" id="KW-1185">Reference proteome</keyword>
<dbReference type="GO" id="GO:0006508">
    <property type="term" value="P:proteolysis"/>
    <property type="evidence" value="ECO:0007669"/>
    <property type="project" value="UniProtKB-KW"/>
</dbReference>
<evidence type="ECO:0000313" key="5">
    <source>
        <dbReference type="EMBL" id="PPE75468.1"/>
    </source>
</evidence>
<keyword evidence="2 5" id="KW-0645">Protease</keyword>
<proteinExistence type="predicted"/>
<reference evidence="5 6" key="1">
    <citation type="submission" date="2018-02" db="EMBL/GenBank/DDBJ databases">
        <title>Genome sequencing of Solimonas sp. HR-BB.</title>
        <authorList>
            <person name="Lee Y."/>
            <person name="Jeon C.O."/>
        </authorList>
    </citation>
    <scope>NUCLEOTIDE SEQUENCE [LARGE SCALE GENOMIC DNA]</scope>
    <source>
        <strain evidence="5 6">HR-BB</strain>
    </source>
</reference>
<keyword evidence="3" id="KW-0378">Hydrolase</keyword>